<dbReference type="RefSeq" id="WP_183365282.1">
    <property type="nucleotide sequence ID" value="NZ_JACIEZ010000002.1"/>
</dbReference>
<name>A0A7W6NJ63_9HYPH</name>
<dbReference type="GO" id="GO:0005198">
    <property type="term" value="F:structural molecule activity"/>
    <property type="evidence" value="ECO:0007669"/>
    <property type="project" value="InterPro"/>
</dbReference>
<keyword evidence="3" id="KW-1185">Reference proteome</keyword>
<dbReference type="Pfam" id="PF05136">
    <property type="entry name" value="Phage_portal_2"/>
    <property type="match status" value="1"/>
</dbReference>
<evidence type="ECO:0000256" key="1">
    <source>
        <dbReference type="SAM" id="MobiDB-lite"/>
    </source>
</evidence>
<dbReference type="Proteomes" id="UP000528286">
    <property type="component" value="Unassembled WGS sequence"/>
</dbReference>
<organism evidence="2 3">
    <name type="scientific">Gellertiella hungarica</name>
    <dbReference type="NCBI Taxonomy" id="1572859"/>
    <lineage>
        <taxon>Bacteria</taxon>
        <taxon>Pseudomonadati</taxon>
        <taxon>Pseudomonadota</taxon>
        <taxon>Alphaproteobacteria</taxon>
        <taxon>Hyphomicrobiales</taxon>
        <taxon>Rhizobiaceae</taxon>
        <taxon>Gellertiella</taxon>
    </lineage>
</organism>
<gene>
    <name evidence="2" type="ORF">GGR23_001217</name>
</gene>
<feature type="region of interest" description="Disordered" evidence="1">
    <location>
        <begin position="1"/>
        <end position="23"/>
    </location>
</feature>
<dbReference type="GO" id="GO:0019068">
    <property type="term" value="P:virion assembly"/>
    <property type="evidence" value="ECO:0007669"/>
    <property type="project" value="InterPro"/>
</dbReference>
<evidence type="ECO:0000313" key="2">
    <source>
        <dbReference type="EMBL" id="MBB4064040.1"/>
    </source>
</evidence>
<comment type="caution">
    <text evidence="2">The sequence shown here is derived from an EMBL/GenBank/DDBJ whole genome shotgun (WGS) entry which is preliminary data.</text>
</comment>
<dbReference type="EMBL" id="JACIEZ010000002">
    <property type="protein sequence ID" value="MBB4064040.1"/>
    <property type="molecule type" value="Genomic_DNA"/>
</dbReference>
<sequence>MATRSTPRPVKTPKIAKRSPTVSPARIGSMKQVRYDLGYGGFGASRSYYEAASNSPSFEFAPDYGPNSANGELEKIRRRSRWTFANDGFYANACRQIANNVIGYGIKPRIKDPVLRKLWRKWEKEADARGVLDLHLMAHALWVSTPRDGEVFVRVRPRRKEDMKSGVPFQLQILEADYVPIEKNEVAPNGNLIISGIEKDQIDRVQAYWMYDYHPKDFARLDKRSLLPKRVPANDVLHVYRPDRFEAMRGVPWGAPALNKAESLKTYDEAEVERKKGQAMHGGFITPPVGEDGKAVMSVDGQDAAGIDFHGMSPGTWTITPAGYQITLSQPQGNDANYPLFRREGMTEVAVSFGLSVEHVTLNFEKLNDRQWRANNLEVTRAIESYQEIAISQFYRPIWQRFVEACYLAELWQPEAGKTVADYYDIEYMPPARGHIHPVQEVAALREAIRIGVLSRKRVASMYGDDVEDIDEENALDQQRAMKLGLRYDVYSALEGMDFNAILQSTLIEDTLEELDTSGASDPGSIMSAG</sequence>
<evidence type="ECO:0000313" key="3">
    <source>
        <dbReference type="Proteomes" id="UP000528286"/>
    </source>
</evidence>
<proteinExistence type="predicted"/>
<dbReference type="InterPro" id="IPR006429">
    <property type="entry name" value="Phage_lambda_portal"/>
</dbReference>
<protein>
    <submittedName>
        <fullName evidence="2">Lambda family phage portal protein</fullName>
    </submittedName>
</protein>
<accession>A0A7W6NJ63</accession>
<reference evidence="2 3" key="1">
    <citation type="submission" date="2020-08" db="EMBL/GenBank/DDBJ databases">
        <title>Genomic Encyclopedia of Type Strains, Phase IV (KMG-IV): sequencing the most valuable type-strain genomes for metagenomic binning, comparative biology and taxonomic classification.</title>
        <authorList>
            <person name="Goeker M."/>
        </authorList>
    </citation>
    <scope>NUCLEOTIDE SEQUENCE [LARGE SCALE GENOMIC DNA]</scope>
    <source>
        <strain evidence="2 3">DSM 29853</strain>
    </source>
</reference>
<dbReference type="NCBIfam" id="TIGR01539">
    <property type="entry name" value="portal_lambda"/>
    <property type="match status" value="1"/>
</dbReference>
<dbReference type="AlphaFoldDB" id="A0A7W6NJ63"/>